<name>A0A3D3RAM6_9PLAN</name>
<reference evidence="1 2" key="1">
    <citation type="journal article" date="2018" name="Nat. Biotechnol.">
        <title>A standardized bacterial taxonomy based on genome phylogeny substantially revises the tree of life.</title>
        <authorList>
            <person name="Parks D.H."/>
            <person name="Chuvochina M."/>
            <person name="Waite D.W."/>
            <person name="Rinke C."/>
            <person name="Skarshewski A."/>
            <person name="Chaumeil P.A."/>
            <person name="Hugenholtz P."/>
        </authorList>
    </citation>
    <scope>NUCLEOTIDE SEQUENCE [LARGE SCALE GENOMIC DNA]</scope>
    <source>
        <strain evidence="1">UBA9375</strain>
    </source>
</reference>
<organism evidence="1 2">
    <name type="scientific">Gimesia maris</name>
    <dbReference type="NCBI Taxonomy" id="122"/>
    <lineage>
        <taxon>Bacteria</taxon>
        <taxon>Pseudomonadati</taxon>
        <taxon>Planctomycetota</taxon>
        <taxon>Planctomycetia</taxon>
        <taxon>Planctomycetales</taxon>
        <taxon>Planctomycetaceae</taxon>
        <taxon>Gimesia</taxon>
    </lineage>
</organism>
<dbReference type="Proteomes" id="UP000263642">
    <property type="component" value="Unassembled WGS sequence"/>
</dbReference>
<evidence type="ECO:0000313" key="2">
    <source>
        <dbReference type="Proteomes" id="UP000263642"/>
    </source>
</evidence>
<dbReference type="AlphaFoldDB" id="A0A3D3RAM6"/>
<protein>
    <recommendedName>
        <fullName evidence="3">DUF1570 domain-containing protein</fullName>
    </recommendedName>
</protein>
<accession>A0A3D3RAM6</accession>
<dbReference type="SUPFAM" id="SSF55486">
    <property type="entry name" value="Metalloproteases ('zincins'), catalytic domain"/>
    <property type="match status" value="1"/>
</dbReference>
<evidence type="ECO:0000313" key="1">
    <source>
        <dbReference type="EMBL" id="HCO25067.1"/>
    </source>
</evidence>
<dbReference type="RefSeq" id="WP_154934648.1">
    <property type="nucleotide sequence ID" value="NZ_CAXBMG010000034.1"/>
</dbReference>
<evidence type="ECO:0008006" key="3">
    <source>
        <dbReference type="Google" id="ProtNLM"/>
    </source>
</evidence>
<proteinExistence type="predicted"/>
<dbReference type="EMBL" id="DQAY01000115">
    <property type="protein sequence ID" value="HCO25067.1"/>
    <property type="molecule type" value="Genomic_DNA"/>
</dbReference>
<gene>
    <name evidence="1" type="ORF">DIT97_19315</name>
</gene>
<sequence>MMVPRPVSAVLHTRIAGLFTLLLVLAVSANQAVAQRRTTRLNASPANTLEAAVMEFALNAEEVEQLIGKTADITASNGKAEQGVQITRFLTGRDKSQIKSIEVKAPNATRSKRLLVTRLDEMKVEDKLYQFQYLPSIKAALLEDLSKKNAAISEKLKASNEEFWEEIPEEEQLKYVNEYKEFLDKVGKHYASFNMKLYETRYFLFYTDMPANQVAPYLVQLDKMNELLGQSFGFKPGHNIWRGKAVIVAFIAKQAFLEFEQQFYNRTETGNAIGLCHSHGDGKVIVSCYRGNDPNFFGAVLVHETAHGYIHRYKSTVNIPTWINEGIADWIAMMVVPSSREVRFRQVEAANRLKQVQTFGGQFFNNERLDSWQYGSASAIIQLMLKASPEQFKLFFNGIKEGLTWQDSLQRAYGLTVDQLSQAYGRTIGIPALTP</sequence>
<comment type="caution">
    <text evidence="1">The sequence shown here is derived from an EMBL/GenBank/DDBJ whole genome shotgun (WGS) entry which is preliminary data.</text>
</comment>